<dbReference type="EMBL" id="UGLZ01000005">
    <property type="protein sequence ID" value="STV21898.1"/>
    <property type="molecule type" value="Genomic_DNA"/>
</dbReference>
<reference evidence="1 2" key="1">
    <citation type="submission" date="2018-06" db="EMBL/GenBank/DDBJ databases">
        <authorList>
            <consortium name="Pathogen Informatics"/>
            <person name="Doyle S."/>
        </authorList>
    </citation>
    <scope>NUCLEOTIDE SEQUENCE [LARGE SCALE GENOMIC DNA]</scope>
    <source>
        <strain evidence="1 2">NCTC5050</strain>
    </source>
</reference>
<evidence type="ECO:0000313" key="1">
    <source>
        <dbReference type="EMBL" id="STV21898.1"/>
    </source>
</evidence>
<dbReference type="AlphaFoldDB" id="A0A378AVA4"/>
<evidence type="ECO:0000313" key="2">
    <source>
        <dbReference type="Proteomes" id="UP000255382"/>
    </source>
</evidence>
<protein>
    <submittedName>
        <fullName evidence="1">Uncharacterized protein</fullName>
    </submittedName>
</protein>
<gene>
    <name evidence="1" type="ORF">NCTC5050_03198</name>
</gene>
<organism evidence="1 2">
    <name type="scientific">Klebsiella pneumoniae subsp. ozaenae</name>
    <dbReference type="NCBI Taxonomy" id="574"/>
    <lineage>
        <taxon>Bacteria</taxon>
        <taxon>Pseudomonadati</taxon>
        <taxon>Pseudomonadota</taxon>
        <taxon>Gammaproteobacteria</taxon>
        <taxon>Enterobacterales</taxon>
        <taxon>Enterobacteriaceae</taxon>
        <taxon>Klebsiella/Raoultella group</taxon>
        <taxon>Klebsiella</taxon>
        <taxon>Klebsiella pneumoniae complex</taxon>
    </lineage>
</organism>
<proteinExistence type="predicted"/>
<name>A0A378AVA4_KLEPO</name>
<keyword evidence="2" id="KW-1185">Reference proteome</keyword>
<sequence length="66" mass="7373">MHNREISRIYPSPRDVIRPLAVFLEAVQFLQLDPQAKDLTSDLIGYAQGMAQAHTLAAQNEEAGHE</sequence>
<dbReference type="Proteomes" id="UP000255382">
    <property type="component" value="Unassembled WGS sequence"/>
</dbReference>
<accession>A0A378AVA4</accession>